<dbReference type="NCBIfam" id="TIGR00563">
    <property type="entry name" value="rsmB"/>
    <property type="match status" value="1"/>
</dbReference>
<dbReference type="Gene3D" id="1.10.287.730">
    <property type="entry name" value="Helix hairpin bin"/>
    <property type="match status" value="1"/>
</dbReference>
<feature type="binding site" evidence="6">
    <location>
        <position position="334"/>
    </location>
    <ligand>
        <name>S-adenosyl-L-methionine</name>
        <dbReference type="ChEBI" id="CHEBI:59789"/>
    </ligand>
</feature>
<feature type="binding site" evidence="6">
    <location>
        <position position="353"/>
    </location>
    <ligand>
        <name>S-adenosyl-L-methionine</name>
        <dbReference type="ChEBI" id="CHEBI:59789"/>
    </ligand>
</feature>
<keyword evidence="2 6" id="KW-0489">Methyltransferase</keyword>
<gene>
    <name evidence="9" type="primary">rsmB</name>
    <name evidence="9" type="ORF">GCM10023144_23180</name>
</gene>
<dbReference type="Gene3D" id="3.40.50.150">
    <property type="entry name" value="Vaccinia Virus protein VP39"/>
    <property type="match status" value="1"/>
</dbReference>
<dbReference type="Pfam" id="PF22458">
    <property type="entry name" value="RsmF-B_ferredox"/>
    <property type="match status" value="1"/>
</dbReference>
<evidence type="ECO:0000313" key="10">
    <source>
        <dbReference type="Proteomes" id="UP001501671"/>
    </source>
</evidence>
<dbReference type="PROSITE" id="PS01153">
    <property type="entry name" value="NOL1_NOP2_SUN"/>
    <property type="match status" value="1"/>
</dbReference>
<dbReference type="Gene3D" id="1.10.940.10">
    <property type="entry name" value="NusB-like"/>
    <property type="match status" value="1"/>
</dbReference>
<dbReference type="SUPFAM" id="SSF53335">
    <property type="entry name" value="S-adenosyl-L-methionine-dependent methyltransferases"/>
    <property type="match status" value="1"/>
</dbReference>
<dbReference type="InterPro" id="IPR049560">
    <property type="entry name" value="MeTrfase_RsmB-F_NOP2_cat"/>
</dbReference>
<dbReference type="SUPFAM" id="SSF48013">
    <property type="entry name" value="NusB-like"/>
    <property type="match status" value="1"/>
</dbReference>
<feature type="compositionally biased region" description="Low complexity" evidence="7">
    <location>
        <begin position="17"/>
        <end position="33"/>
    </location>
</feature>
<feature type="active site" description="Nucleophile" evidence="6">
    <location>
        <position position="406"/>
    </location>
</feature>
<dbReference type="InterPro" id="IPR054728">
    <property type="entry name" value="RsmB-like_ferredoxin"/>
</dbReference>
<dbReference type="InterPro" id="IPR023267">
    <property type="entry name" value="RCMT"/>
</dbReference>
<evidence type="ECO:0000256" key="4">
    <source>
        <dbReference type="ARBA" id="ARBA00022691"/>
    </source>
</evidence>
<comment type="similarity">
    <text evidence="1 6">Belongs to the class I-like SAM-binding methyltransferase superfamily. RsmB/NOP family.</text>
</comment>
<dbReference type="EMBL" id="BAABFO010000010">
    <property type="protein sequence ID" value="GAA4332789.1"/>
    <property type="molecule type" value="Genomic_DNA"/>
</dbReference>
<evidence type="ECO:0000256" key="3">
    <source>
        <dbReference type="ARBA" id="ARBA00022679"/>
    </source>
</evidence>
<dbReference type="PRINTS" id="PR02008">
    <property type="entry name" value="RCMTFAMILY"/>
</dbReference>
<evidence type="ECO:0000259" key="8">
    <source>
        <dbReference type="PROSITE" id="PS51686"/>
    </source>
</evidence>
<sequence>MTASSDNASPRRRARPAARAGHPSPAGAPAGSPGPALAEVLVAAAEAVRAVLDGSSLTEALARTPAPLRPAAQALSFHAMRTLGRARAVKRALIPRDPAEPLLDALLLVAFALLAADAPGAGADYAPHTVVDQAVNAAAGKRRLAPFKGLVNGSLRRFLREREAVLARLAGNDEAAWNHPAWWVKRLRAEYPGQWQDILRAADRAPVLTLRANRRRIGRDALIERFAAEGLPALPAGESGIVLPQARPVQQLPGFAEGWWSVQDAAAQLAAPLLQPRDGMRVLDACAAPGGKTAHLLELADLDLLALDVDAARLARVDDNLARLGLAARTRAADVADLDAWWDGRPFDAVLADVPCTASGIVRRHPDIRWLRREDDVGRTAALQARIADALWRVVAPGGKLLYATCSIFQAEGVNQAEAFAARHPEARRLPAPGQLLPQAASERPGEQHDGFFYALFAKV</sequence>
<feature type="region of interest" description="Disordered" evidence="7">
    <location>
        <begin position="1"/>
        <end position="33"/>
    </location>
</feature>
<dbReference type="PROSITE" id="PS51686">
    <property type="entry name" value="SAM_MT_RSMB_NOP"/>
    <property type="match status" value="1"/>
</dbReference>
<evidence type="ECO:0000256" key="7">
    <source>
        <dbReference type="SAM" id="MobiDB-lite"/>
    </source>
</evidence>
<dbReference type="InterPro" id="IPR001678">
    <property type="entry name" value="MeTrfase_RsmB-F_NOP2_dom"/>
</dbReference>
<protein>
    <submittedName>
        <fullName evidence="9">16S rRNA (Cytosine(967)-C(5))-methyltransferase RsmB</fullName>
    </submittedName>
</protein>
<comment type="caution">
    <text evidence="9">The sequence shown here is derived from an EMBL/GenBank/DDBJ whole genome shotgun (WGS) entry which is preliminary data.</text>
</comment>
<feature type="domain" description="SAM-dependent MTase RsmB/NOP-type" evidence="8">
    <location>
        <begin position="198"/>
        <end position="460"/>
    </location>
</feature>
<keyword evidence="10" id="KW-1185">Reference proteome</keyword>
<dbReference type="PANTHER" id="PTHR22807:SF61">
    <property type="entry name" value="NOL1_NOP2_SUN FAMILY PROTEIN _ ANTITERMINATION NUSB DOMAIN-CONTAINING PROTEIN"/>
    <property type="match status" value="1"/>
</dbReference>
<evidence type="ECO:0000256" key="2">
    <source>
        <dbReference type="ARBA" id="ARBA00022603"/>
    </source>
</evidence>
<dbReference type="RefSeq" id="WP_345249516.1">
    <property type="nucleotide sequence ID" value="NZ_BAABFO010000010.1"/>
</dbReference>
<organism evidence="9 10">
    <name type="scientific">Pigmentiphaga soli</name>
    <dbReference type="NCBI Taxonomy" id="1007095"/>
    <lineage>
        <taxon>Bacteria</taxon>
        <taxon>Pseudomonadati</taxon>
        <taxon>Pseudomonadota</taxon>
        <taxon>Betaproteobacteria</taxon>
        <taxon>Burkholderiales</taxon>
        <taxon>Alcaligenaceae</taxon>
        <taxon>Pigmentiphaga</taxon>
    </lineage>
</organism>
<name>A0ABP8H0W4_9BURK</name>
<accession>A0ABP8H0W4</accession>
<feature type="binding site" evidence="6">
    <location>
        <begin position="286"/>
        <end position="292"/>
    </location>
    <ligand>
        <name>S-adenosyl-L-methionine</name>
        <dbReference type="ChEBI" id="CHEBI:59789"/>
    </ligand>
</feature>
<keyword evidence="3 6" id="KW-0808">Transferase</keyword>
<feature type="binding site" evidence="6">
    <location>
        <position position="308"/>
    </location>
    <ligand>
        <name>S-adenosyl-L-methionine</name>
        <dbReference type="ChEBI" id="CHEBI:59789"/>
    </ligand>
</feature>
<evidence type="ECO:0000256" key="5">
    <source>
        <dbReference type="ARBA" id="ARBA00022884"/>
    </source>
</evidence>
<evidence type="ECO:0000256" key="6">
    <source>
        <dbReference type="PROSITE-ProRule" id="PRU01023"/>
    </source>
</evidence>
<dbReference type="PANTHER" id="PTHR22807">
    <property type="entry name" value="NOP2 YEAST -RELATED NOL1/NOP2/FMU SUN DOMAIN-CONTAINING"/>
    <property type="match status" value="1"/>
</dbReference>
<dbReference type="Pfam" id="PF01189">
    <property type="entry name" value="Methyltr_RsmB-F"/>
    <property type="match status" value="1"/>
</dbReference>
<dbReference type="InterPro" id="IPR029063">
    <property type="entry name" value="SAM-dependent_MTases_sf"/>
</dbReference>
<proteinExistence type="inferred from homology"/>
<keyword evidence="5 6" id="KW-0694">RNA-binding</keyword>
<dbReference type="Gene3D" id="3.30.70.1170">
    <property type="entry name" value="Sun protein, domain 3"/>
    <property type="match status" value="1"/>
</dbReference>
<dbReference type="Proteomes" id="UP001501671">
    <property type="component" value="Unassembled WGS sequence"/>
</dbReference>
<reference evidence="10" key="1">
    <citation type="journal article" date="2019" name="Int. J. Syst. Evol. Microbiol.">
        <title>The Global Catalogue of Microorganisms (GCM) 10K type strain sequencing project: providing services to taxonomists for standard genome sequencing and annotation.</title>
        <authorList>
            <consortium name="The Broad Institute Genomics Platform"/>
            <consortium name="The Broad Institute Genome Sequencing Center for Infectious Disease"/>
            <person name="Wu L."/>
            <person name="Ma J."/>
        </authorList>
    </citation>
    <scope>NUCLEOTIDE SEQUENCE [LARGE SCALE GENOMIC DNA]</scope>
    <source>
        <strain evidence="10">JCM 17666</strain>
    </source>
</reference>
<dbReference type="InterPro" id="IPR004573">
    <property type="entry name" value="rRNA_ssu_MeTfrase_B"/>
</dbReference>
<evidence type="ECO:0000256" key="1">
    <source>
        <dbReference type="ARBA" id="ARBA00007494"/>
    </source>
</evidence>
<dbReference type="InterPro" id="IPR018314">
    <property type="entry name" value="RsmB/NOL1/NOP2-like_CS"/>
</dbReference>
<dbReference type="InterPro" id="IPR035926">
    <property type="entry name" value="NusB-like_sf"/>
</dbReference>
<keyword evidence="4 6" id="KW-0949">S-adenosyl-L-methionine</keyword>
<evidence type="ECO:0000313" key="9">
    <source>
        <dbReference type="EMBL" id="GAA4332789.1"/>
    </source>
</evidence>
<dbReference type="NCBIfam" id="NF008149">
    <property type="entry name" value="PRK10901.1"/>
    <property type="match status" value="1"/>
</dbReference>